<dbReference type="EMBL" id="MN739133">
    <property type="protein sequence ID" value="QHS90370.1"/>
    <property type="molecule type" value="Genomic_DNA"/>
</dbReference>
<dbReference type="AlphaFoldDB" id="A0A6C0BE79"/>
<evidence type="ECO:0000313" key="1">
    <source>
        <dbReference type="EMBL" id="QHS90370.1"/>
    </source>
</evidence>
<reference evidence="1" key="1">
    <citation type="journal article" date="2020" name="Nature">
        <title>Giant virus diversity and host interactions through global metagenomics.</title>
        <authorList>
            <person name="Schulz F."/>
            <person name="Roux S."/>
            <person name="Paez-Espino D."/>
            <person name="Jungbluth S."/>
            <person name="Walsh D.A."/>
            <person name="Denef V.J."/>
            <person name="McMahon K.D."/>
            <person name="Konstantinidis K.T."/>
            <person name="Eloe-Fadrosh E.A."/>
            <person name="Kyrpides N.C."/>
            <person name="Woyke T."/>
        </authorList>
    </citation>
    <scope>NUCLEOTIDE SEQUENCE</scope>
    <source>
        <strain evidence="1">GVMAG-M-3300010160-60</strain>
    </source>
</reference>
<accession>A0A6C0BE79</accession>
<sequence>MSKELVVKFNSVIMGMITHITDYYEDSHLATVKLILYDVIEKMPEELISYFMLNIYRNDTYRENILAQNDTFFLNEDFGNLTCGDKDKVSKLFEFKQLWTKIDETTKNFIKKSMCALIKLTQKYIMTL</sequence>
<proteinExistence type="predicted"/>
<name>A0A6C0BE79_9ZZZZ</name>
<organism evidence="1">
    <name type="scientific">viral metagenome</name>
    <dbReference type="NCBI Taxonomy" id="1070528"/>
    <lineage>
        <taxon>unclassified sequences</taxon>
        <taxon>metagenomes</taxon>
        <taxon>organismal metagenomes</taxon>
    </lineage>
</organism>
<protein>
    <submittedName>
        <fullName evidence="1">Uncharacterized protein</fullName>
    </submittedName>
</protein>